<keyword evidence="1" id="KW-0479">Metal-binding</keyword>
<dbReference type="PROSITE" id="PS51184">
    <property type="entry name" value="JMJC"/>
    <property type="match status" value="1"/>
</dbReference>
<dbReference type="STRING" id="75913.A0A0K0G382"/>
<evidence type="ECO:0000313" key="8">
    <source>
        <dbReference type="WBParaSite" id="SVE_1918300.1"/>
    </source>
</evidence>
<feature type="domain" description="JmjC" evidence="6">
    <location>
        <begin position="139"/>
        <end position="310"/>
    </location>
</feature>
<evidence type="ECO:0000256" key="3">
    <source>
        <dbReference type="ARBA" id="ARBA00023004"/>
    </source>
</evidence>
<evidence type="ECO:0000256" key="2">
    <source>
        <dbReference type="ARBA" id="ARBA00023002"/>
    </source>
</evidence>
<evidence type="ECO:0000313" key="7">
    <source>
        <dbReference type="Proteomes" id="UP000035680"/>
    </source>
</evidence>
<dbReference type="AlphaFoldDB" id="A0A0K0G382"/>
<evidence type="ECO:0000256" key="1">
    <source>
        <dbReference type="ARBA" id="ARBA00022723"/>
    </source>
</evidence>
<dbReference type="Gene3D" id="1.20.58.1360">
    <property type="match status" value="1"/>
</dbReference>
<accession>A0A0K0G382</accession>
<dbReference type="Proteomes" id="UP000035680">
    <property type="component" value="Unassembled WGS sequence"/>
</dbReference>
<evidence type="ECO:0000256" key="4">
    <source>
        <dbReference type="ARBA" id="ARBA00023015"/>
    </source>
</evidence>
<organism evidence="7 8">
    <name type="scientific">Strongyloides venezuelensis</name>
    <name type="common">Threadworm</name>
    <dbReference type="NCBI Taxonomy" id="75913"/>
    <lineage>
        <taxon>Eukaryota</taxon>
        <taxon>Metazoa</taxon>
        <taxon>Ecdysozoa</taxon>
        <taxon>Nematoda</taxon>
        <taxon>Chromadorea</taxon>
        <taxon>Rhabditida</taxon>
        <taxon>Tylenchina</taxon>
        <taxon>Panagrolaimomorpha</taxon>
        <taxon>Strongyloidoidea</taxon>
        <taxon>Strongyloididae</taxon>
        <taxon>Strongyloides</taxon>
    </lineage>
</organism>
<proteinExistence type="predicted"/>
<dbReference type="GO" id="GO:0046872">
    <property type="term" value="F:metal ion binding"/>
    <property type="evidence" value="ECO:0007669"/>
    <property type="project" value="UniProtKB-KW"/>
</dbReference>
<evidence type="ECO:0000259" key="6">
    <source>
        <dbReference type="PROSITE" id="PS51184"/>
    </source>
</evidence>
<evidence type="ECO:0000256" key="5">
    <source>
        <dbReference type="ARBA" id="ARBA00023163"/>
    </source>
</evidence>
<sequence length="507" mass="59601">MSRITRSNARPIQKSKITIRGYEFLNFSNAMTNETFLRPDMYKIINDDEELDKNYFREETCDVPILFLSSKAQLGIQCKEINYKNFQVIEDNCSKNYKCSVIIDNKPGTTEMTLSEVLENMKVEYSKRKHIYNFLSLNYTFTELENVFKCPTFVTELDLAISNWPDVLKIAQIKCDCDNGIFIEKLIPMTWNYCTISAKGSYTDFHIDFGGSNVWISVIFGKKTFWIIPPTDYNIAAFELYLKDSYSKKKFFGFCAADCCKITLIGGQSFFLPAGWIHAVYTEEDTLMIGGNFITSAALETHIKILKSEQRQRAEAAYTYLYFKELMWYTVAATVYDVTGLNYIDYKQFKNIEYVNMCQCESFYQKNEKILSFVKRYLKNENIKNELINGSYFKKNTTNQIAYETIVQRNKINKWTVKEAKGYKSLLEYIKKYNKLMEKNVPIGITNCNKMIQDFERIINFASDDIFKLNIKETNLSIISWNRNLREKADKERKRKIQERKEKNEKF</sequence>
<keyword evidence="5" id="KW-0804">Transcription</keyword>
<dbReference type="InterPro" id="IPR003347">
    <property type="entry name" value="JmjC_dom"/>
</dbReference>
<dbReference type="GO" id="GO:0016491">
    <property type="term" value="F:oxidoreductase activity"/>
    <property type="evidence" value="ECO:0007669"/>
    <property type="project" value="UniProtKB-KW"/>
</dbReference>
<dbReference type="PANTHER" id="PTHR23123">
    <property type="entry name" value="PHD/F-BOX CONTAINING PROTEIN"/>
    <property type="match status" value="1"/>
</dbReference>
<dbReference type="Gene3D" id="2.60.120.650">
    <property type="entry name" value="Cupin"/>
    <property type="match status" value="1"/>
</dbReference>
<dbReference type="SMART" id="SM00558">
    <property type="entry name" value="JmjC"/>
    <property type="match status" value="1"/>
</dbReference>
<protein>
    <submittedName>
        <fullName evidence="8">JmjC domain-containing protein</fullName>
    </submittedName>
</protein>
<keyword evidence="7" id="KW-1185">Reference proteome</keyword>
<dbReference type="InterPro" id="IPR050690">
    <property type="entry name" value="JHDM1_Histone_Demethylase"/>
</dbReference>
<reference evidence="8" key="2">
    <citation type="submission" date="2015-08" db="UniProtKB">
        <authorList>
            <consortium name="WormBaseParasite"/>
        </authorList>
    </citation>
    <scope>IDENTIFICATION</scope>
</reference>
<reference evidence="7" key="1">
    <citation type="submission" date="2014-07" db="EMBL/GenBank/DDBJ databases">
        <authorList>
            <person name="Martin A.A"/>
            <person name="De Silva N."/>
        </authorList>
    </citation>
    <scope>NUCLEOTIDE SEQUENCE</scope>
</reference>
<dbReference type="WBParaSite" id="SVE_1918300.1">
    <property type="protein sequence ID" value="SVE_1918300.1"/>
    <property type="gene ID" value="SVE_1918300"/>
</dbReference>
<keyword evidence="4" id="KW-0805">Transcription regulation</keyword>
<dbReference type="SUPFAM" id="SSF51197">
    <property type="entry name" value="Clavaminate synthase-like"/>
    <property type="match status" value="1"/>
</dbReference>
<keyword evidence="2" id="KW-0560">Oxidoreductase</keyword>
<name>A0A0K0G382_STRVS</name>
<keyword evidence="3" id="KW-0408">Iron</keyword>